<protein>
    <submittedName>
        <fullName evidence="4">SDR family NAD(P)-dependent oxidoreductase</fullName>
        <ecNumber evidence="4">1.-.-.-</ecNumber>
    </submittedName>
</protein>
<dbReference type="Gene3D" id="3.40.50.720">
    <property type="entry name" value="NAD(P)-binding Rossmann-like Domain"/>
    <property type="match status" value="1"/>
</dbReference>
<dbReference type="RefSeq" id="WP_344036994.1">
    <property type="nucleotide sequence ID" value="NZ_BAAAKE010000006.1"/>
</dbReference>
<proteinExistence type="inferred from homology"/>
<dbReference type="InterPro" id="IPR036291">
    <property type="entry name" value="NAD(P)-bd_dom_sf"/>
</dbReference>
<dbReference type="SUPFAM" id="SSF51735">
    <property type="entry name" value="NAD(P)-binding Rossmann-fold domains"/>
    <property type="match status" value="1"/>
</dbReference>
<evidence type="ECO:0000313" key="5">
    <source>
        <dbReference type="Proteomes" id="UP001595833"/>
    </source>
</evidence>
<comment type="similarity">
    <text evidence="1 3">Belongs to the short-chain dehydrogenases/reductases (SDR) family.</text>
</comment>
<keyword evidence="5" id="KW-1185">Reference proteome</keyword>
<dbReference type="Proteomes" id="UP001595833">
    <property type="component" value="Unassembled WGS sequence"/>
</dbReference>
<comment type="caution">
    <text evidence="4">The sequence shown here is derived from an EMBL/GenBank/DDBJ whole genome shotgun (WGS) entry which is preliminary data.</text>
</comment>
<dbReference type="PANTHER" id="PTHR43391">
    <property type="entry name" value="RETINOL DEHYDROGENASE-RELATED"/>
    <property type="match status" value="1"/>
</dbReference>
<dbReference type="PRINTS" id="PR00081">
    <property type="entry name" value="GDHRDH"/>
</dbReference>
<accession>A0ABV9Y6Z2</accession>
<dbReference type="PANTHER" id="PTHR43391:SF94">
    <property type="entry name" value="OXIDOREDUCTASE-RELATED"/>
    <property type="match status" value="1"/>
</dbReference>
<evidence type="ECO:0000313" key="4">
    <source>
        <dbReference type="EMBL" id="MFC5057472.1"/>
    </source>
</evidence>
<dbReference type="InterPro" id="IPR020904">
    <property type="entry name" value="Sc_DH/Rdtase_CS"/>
</dbReference>
<name>A0ABV9Y6Z2_9PSEU</name>
<dbReference type="InterPro" id="IPR002347">
    <property type="entry name" value="SDR_fam"/>
</dbReference>
<dbReference type="PROSITE" id="PS00061">
    <property type="entry name" value="ADH_SHORT"/>
    <property type="match status" value="1"/>
</dbReference>
<dbReference type="PRINTS" id="PR00080">
    <property type="entry name" value="SDRFAMILY"/>
</dbReference>
<dbReference type="EC" id="1.-.-.-" evidence="4"/>
<dbReference type="GO" id="GO:0016491">
    <property type="term" value="F:oxidoreductase activity"/>
    <property type="evidence" value="ECO:0007669"/>
    <property type="project" value="UniProtKB-KW"/>
</dbReference>
<keyword evidence="2 4" id="KW-0560">Oxidoreductase</keyword>
<organism evidence="4 5">
    <name type="scientific">Saccharothrix xinjiangensis</name>
    <dbReference type="NCBI Taxonomy" id="204798"/>
    <lineage>
        <taxon>Bacteria</taxon>
        <taxon>Bacillati</taxon>
        <taxon>Actinomycetota</taxon>
        <taxon>Actinomycetes</taxon>
        <taxon>Pseudonocardiales</taxon>
        <taxon>Pseudonocardiaceae</taxon>
        <taxon>Saccharothrix</taxon>
    </lineage>
</organism>
<dbReference type="Pfam" id="PF00106">
    <property type="entry name" value="adh_short"/>
    <property type="match status" value="1"/>
</dbReference>
<sequence>MDVAVVTGAARGFGLEIARRLRGRGYRVVLADVDESVTAAAAGLDGLGVVADVRAPAAHRQVAARAADLGRLSLWVNNAGVLVTGAAWEHDDDAVRRLVEVNVLGVVHGSRVAVEAMRGHGGTLLNVSSMSALGPVPGLALYAATKAAVLNFGLGLQGDLARAGVPVRVLTCCPDAADTDMVREVRSDPASAVLFSSIGGLLTAAEVADRAVGMLDGRRLVRAVPAHRAVMARAGAAVPTVGLRAIEVLRRLGERRRRRAEG</sequence>
<evidence type="ECO:0000256" key="2">
    <source>
        <dbReference type="ARBA" id="ARBA00023002"/>
    </source>
</evidence>
<gene>
    <name evidence="4" type="ORF">ACFPFM_27470</name>
</gene>
<dbReference type="CDD" id="cd05233">
    <property type="entry name" value="SDR_c"/>
    <property type="match status" value="1"/>
</dbReference>
<reference evidence="5" key="1">
    <citation type="journal article" date="2019" name="Int. J. Syst. Evol. Microbiol.">
        <title>The Global Catalogue of Microorganisms (GCM) 10K type strain sequencing project: providing services to taxonomists for standard genome sequencing and annotation.</title>
        <authorList>
            <consortium name="The Broad Institute Genomics Platform"/>
            <consortium name="The Broad Institute Genome Sequencing Center for Infectious Disease"/>
            <person name="Wu L."/>
            <person name="Ma J."/>
        </authorList>
    </citation>
    <scope>NUCLEOTIDE SEQUENCE [LARGE SCALE GENOMIC DNA]</scope>
    <source>
        <strain evidence="5">KCTC 12848</strain>
    </source>
</reference>
<evidence type="ECO:0000256" key="1">
    <source>
        <dbReference type="ARBA" id="ARBA00006484"/>
    </source>
</evidence>
<evidence type="ECO:0000256" key="3">
    <source>
        <dbReference type="RuleBase" id="RU000363"/>
    </source>
</evidence>
<dbReference type="EMBL" id="JBHSJB010000027">
    <property type="protein sequence ID" value="MFC5057472.1"/>
    <property type="molecule type" value="Genomic_DNA"/>
</dbReference>